<protein>
    <submittedName>
        <fullName evidence="1">Uncharacterized protein</fullName>
    </submittedName>
</protein>
<dbReference type="RefSeq" id="WP_305108014.1">
    <property type="nucleotide sequence ID" value="NZ_JAUTWS010000073.1"/>
</dbReference>
<reference evidence="1 2" key="1">
    <citation type="submission" date="2023-08" db="EMBL/GenBank/DDBJ databases">
        <title>The draft genome sequence of Paracraurococcus sp. LOR1-02.</title>
        <authorList>
            <person name="Kingkaew E."/>
            <person name="Tanasupawat S."/>
        </authorList>
    </citation>
    <scope>NUCLEOTIDE SEQUENCE [LARGE SCALE GENOMIC DNA]</scope>
    <source>
        <strain evidence="1 2">LOR1-02</strain>
    </source>
</reference>
<proteinExistence type="predicted"/>
<dbReference type="Proteomes" id="UP001243009">
    <property type="component" value="Unassembled WGS sequence"/>
</dbReference>
<dbReference type="EMBL" id="JAUTWS010000073">
    <property type="protein sequence ID" value="MDO9713154.1"/>
    <property type="molecule type" value="Genomic_DNA"/>
</dbReference>
<evidence type="ECO:0000313" key="2">
    <source>
        <dbReference type="Proteomes" id="UP001243009"/>
    </source>
</evidence>
<evidence type="ECO:0000313" key="1">
    <source>
        <dbReference type="EMBL" id="MDO9713154.1"/>
    </source>
</evidence>
<gene>
    <name evidence="1" type="ORF">Q7A36_32800</name>
</gene>
<name>A0ABT9EAC1_9PROT</name>
<comment type="caution">
    <text evidence="1">The sequence shown here is derived from an EMBL/GenBank/DDBJ whole genome shotgun (WGS) entry which is preliminary data.</text>
</comment>
<keyword evidence="2" id="KW-1185">Reference proteome</keyword>
<accession>A0ABT9EAC1</accession>
<sequence length="97" mass="10642">MDTAEVTLRLDRPIAERLRTDATERARYEAFLGLVATAETPAEIEQAVHLFTAPAAERQRMLAGAFEEIGQAAARAGAAAEEVEAELAMWKRERSAQ</sequence>
<organism evidence="1 2">
    <name type="scientific">Paracraurococcus lichenis</name>
    <dbReference type="NCBI Taxonomy" id="3064888"/>
    <lineage>
        <taxon>Bacteria</taxon>
        <taxon>Pseudomonadati</taxon>
        <taxon>Pseudomonadota</taxon>
        <taxon>Alphaproteobacteria</taxon>
        <taxon>Acetobacterales</taxon>
        <taxon>Roseomonadaceae</taxon>
        <taxon>Paracraurococcus</taxon>
    </lineage>
</organism>